<accession>A0A6A6HPZ0</accession>
<dbReference type="RefSeq" id="XP_033675190.1">
    <property type="nucleotide sequence ID" value="XM_033827378.1"/>
</dbReference>
<protein>
    <submittedName>
        <fullName evidence="1">Uncharacterized protein</fullName>
    </submittedName>
</protein>
<dbReference type="Proteomes" id="UP000800094">
    <property type="component" value="Unassembled WGS sequence"/>
</dbReference>
<dbReference type="InterPro" id="IPR052895">
    <property type="entry name" value="HetReg/Transcr_Mod"/>
</dbReference>
<evidence type="ECO:0000313" key="1">
    <source>
        <dbReference type="EMBL" id="KAF2240186.1"/>
    </source>
</evidence>
<dbReference type="PANTHER" id="PTHR24148:SF73">
    <property type="entry name" value="HET DOMAIN PROTEIN (AFU_ORTHOLOGUE AFUA_8G01020)"/>
    <property type="match status" value="1"/>
</dbReference>
<evidence type="ECO:0000313" key="2">
    <source>
        <dbReference type="Proteomes" id="UP000800094"/>
    </source>
</evidence>
<sequence length="276" mass="31248">MSSDDSEKNEQVPRMGSIYSGARGVLIWLGLRRQETDQLASILHTLGKILWIRYSILQPDVLRPKIALGGFIYCRVQTKAPGCKDDRDRIFALRGLPEADYNRHGLMVACHKQCYQVYIEFAERLIQAGRLDVLSLCQFPNVRPTPTGCPSPRIPEYLCDSWKLPPWTPDWSTRITAPNDWFMLHGNSLFSASAGSSPKCSFNAATDPNNPQCRASATLTGVLVDEIVDVRLVYARGTARKRLENDFLFGTRFRERQQLCKASRTWPRHLLTFAAS</sequence>
<name>A0A6A6HPZ0_9PLEO</name>
<dbReference type="EMBL" id="ML987229">
    <property type="protein sequence ID" value="KAF2240186.1"/>
    <property type="molecule type" value="Genomic_DNA"/>
</dbReference>
<dbReference type="OrthoDB" id="2157530at2759"/>
<dbReference type="GeneID" id="54580708"/>
<organism evidence="1 2">
    <name type="scientific">Trematosphaeria pertusa</name>
    <dbReference type="NCBI Taxonomy" id="390896"/>
    <lineage>
        <taxon>Eukaryota</taxon>
        <taxon>Fungi</taxon>
        <taxon>Dikarya</taxon>
        <taxon>Ascomycota</taxon>
        <taxon>Pezizomycotina</taxon>
        <taxon>Dothideomycetes</taxon>
        <taxon>Pleosporomycetidae</taxon>
        <taxon>Pleosporales</taxon>
        <taxon>Massarineae</taxon>
        <taxon>Trematosphaeriaceae</taxon>
        <taxon>Trematosphaeria</taxon>
    </lineage>
</organism>
<keyword evidence="2" id="KW-1185">Reference proteome</keyword>
<proteinExistence type="predicted"/>
<dbReference type="AlphaFoldDB" id="A0A6A6HPZ0"/>
<dbReference type="PANTHER" id="PTHR24148">
    <property type="entry name" value="ANKYRIN REPEAT DOMAIN-CONTAINING PROTEIN 39 HOMOLOG-RELATED"/>
    <property type="match status" value="1"/>
</dbReference>
<gene>
    <name evidence="1" type="ORF">BU26DRAFT_512436</name>
</gene>
<reference evidence="1" key="1">
    <citation type="journal article" date="2020" name="Stud. Mycol.">
        <title>101 Dothideomycetes genomes: a test case for predicting lifestyles and emergence of pathogens.</title>
        <authorList>
            <person name="Haridas S."/>
            <person name="Albert R."/>
            <person name="Binder M."/>
            <person name="Bloem J."/>
            <person name="Labutti K."/>
            <person name="Salamov A."/>
            <person name="Andreopoulos B."/>
            <person name="Baker S."/>
            <person name="Barry K."/>
            <person name="Bills G."/>
            <person name="Bluhm B."/>
            <person name="Cannon C."/>
            <person name="Castanera R."/>
            <person name="Culley D."/>
            <person name="Daum C."/>
            <person name="Ezra D."/>
            <person name="Gonzalez J."/>
            <person name="Henrissat B."/>
            <person name="Kuo A."/>
            <person name="Liang C."/>
            <person name="Lipzen A."/>
            <person name="Lutzoni F."/>
            <person name="Magnuson J."/>
            <person name="Mondo S."/>
            <person name="Nolan M."/>
            <person name="Ohm R."/>
            <person name="Pangilinan J."/>
            <person name="Park H.-J."/>
            <person name="Ramirez L."/>
            <person name="Alfaro M."/>
            <person name="Sun H."/>
            <person name="Tritt A."/>
            <person name="Yoshinaga Y."/>
            <person name="Zwiers L.-H."/>
            <person name="Turgeon B."/>
            <person name="Goodwin S."/>
            <person name="Spatafora J."/>
            <person name="Crous P."/>
            <person name="Grigoriev I."/>
        </authorList>
    </citation>
    <scope>NUCLEOTIDE SEQUENCE</scope>
    <source>
        <strain evidence="1">CBS 122368</strain>
    </source>
</reference>